<evidence type="ECO:0000259" key="1">
    <source>
        <dbReference type="Pfam" id="PF14343"/>
    </source>
</evidence>
<proteinExistence type="predicted"/>
<dbReference type="Pfam" id="PF14343">
    <property type="entry name" value="PrcB_C"/>
    <property type="match status" value="1"/>
</dbReference>
<feature type="domain" description="PrcB C-terminal" evidence="1">
    <location>
        <begin position="96"/>
        <end position="150"/>
    </location>
</feature>
<sequence length="159" mass="18270">MKIIYINIILFFLMISCCSTKKNESSSIKENTKTENQLKKETEFEIVYSSEYGGNDEFSYLVIENSIDLNKEVERLNISNELSEIYNFNFDEKVILFLYLGQKNTGGYAVAIDKLEKVNDEIIIYSRTIAPSKGENVTMALTNPYCIVIIPKAKKYSIK</sequence>
<dbReference type="EMBL" id="VEVQ02000009">
    <property type="protein sequence ID" value="NHN26823.1"/>
    <property type="molecule type" value="Genomic_DNA"/>
</dbReference>
<evidence type="ECO:0000313" key="2">
    <source>
        <dbReference type="EMBL" id="NHN26823.1"/>
    </source>
</evidence>
<reference evidence="2" key="1">
    <citation type="submission" date="2019-05" db="EMBL/GenBank/DDBJ databases">
        <authorList>
            <person name="Lianzixin W."/>
        </authorList>
    </citation>
    <scope>NUCLEOTIDE SEQUENCE</scope>
    <source>
        <strain evidence="2">EC11</strain>
    </source>
</reference>
<dbReference type="GO" id="GO:0008233">
    <property type="term" value="F:peptidase activity"/>
    <property type="evidence" value="ECO:0007669"/>
    <property type="project" value="UniProtKB-KW"/>
</dbReference>
<keyword evidence="3" id="KW-1185">Reference proteome</keyword>
<dbReference type="PROSITE" id="PS51257">
    <property type="entry name" value="PROKAR_LIPOPROTEIN"/>
    <property type="match status" value="1"/>
</dbReference>
<protein>
    <submittedName>
        <fullName evidence="2">Protease complex subunit PrcB family protein</fullName>
    </submittedName>
</protein>
<dbReference type="GO" id="GO:0006508">
    <property type="term" value="P:proteolysis"/>
    <property type="evidence" value="ECO:0007669"/>
    <property type="project" value="UniProtKB-KW"/>
</dbReference>
<evidence type="ECO:0000313" key="3">
    <source>
        <dbReference type="Proteomes" id="UP000817854"/>
    </source>
</evidence>
<gene>
    <name evidence="2" type="ORF">FIA58_014150</name>
</gene>
<comment type="caution">
    <text evidence="2">The sequence shown here is derived from an EMBL/GenBank/DDBJ whole genome shotgun (WGS) entry which is preliminary data.</text>
</comment>
<dbReference type="Proteomes" id="UP000817854">
    <property type="component" value="Unassembled WGS sequence"/>
</dbReference>
<name>A0ABX0ITM1_9FLAO</name>
<keyword evidence="2" id="KW-0378">Hydrolase</keyword>
<keyword evidence="2" id="KW-0645">Protease</keyword>
<accession>A0ABX0ITM1</accession>
<organism evidence="2 3">
    <name type="scientific">Flavobacterium jejuense</name>
    <dbReference type="NCBI Taxonomy" id="1544455"/>
    <lineage>
        <taxon>Bacteria</taxon>
        <taxon>Pseudomonadati</taxon>
        <taxon>Bacteroidota</taxon>
        <taxon>Flavobacteriia</taxon>
        <taxon>Flavobacteriales</taxon>
        <taxon>Flavobacteriaceae</taxon>
        <taxon>Flavobacterium</taxon>
    </lineage>
</organism>
<reference evidence="2" key="2">
    <citation type="submission" date="2020-02" db="EMBL/GenBank/DDBJ databases">
        <title>Flavobacterium profundi sp. nov., isolated from a deep-sea seamount.</title>
        <authorList>
            <person name="Zhang D.-C."/>
        </authorList>
    </citation>
    <scope>NUCLEOTIDE SEQUENCE</scope>
    <source>
        <strain evidence="2">EC11</strain>
    </source>
</reference>
<dbReference type="InterPro" id="IPR025748">
    <property type="entry name" value="PrcB_C_dom"/>
</dbReference>
<dbReference type="RefSeq" id="WP_140963138.1">
    <property type="nucleotide sequence ID" value="NZ_VEVQ02000009.1"/>
</dbReference>